<evidence type="ECO:0000313" key="3">
    <source>
        <dbReference type="Proteomes" id="UP001497482"/>
    </source>
</evidence>
<proteinExistence type="predicted"/>
<protein>
    <submittedName>
        <fullName evidence="2">Uncharacterized protein</fullName>
    </submittedName>
</protein>
<dbReference type="EMBL" id="OZ035823">
    <property type="protein sequence ID" value="CAL1567513.1"/>
    <property type="molecule type" value="Genomic_DNA"/>
</dbReference>
<dbReference type="AlphaFoldDB" id="A0AAV2ISE6"/>
<gene>
    <name evidence="2" type="ORF">KC01_LOCUS314</name>
</gene>
<organism evidence="2 3">
    <name type="scientific">Knipowitschia caucasica</name>
    <name type="common">Caucasian dwarf goby</name>
    <name type="synonym">Pomatoschistus caucasicus</name>
    <dbReference type="NCBI Taxonomy" id="637954"/>
    <lineage>
        <taxon>Eukaryota</taxon>
        <taxon>Metazoa</taxon>
        <taxon>Chordata</taxon>
        <taxon>Craniata</taxon>
        <taxon>Vertebrata</taxon>
        <taxon>Euteleostomi</taxon>
        <taxon>Actinopterygii</taxon>
        <taxon>Neopterygii</taxon>
        <taxon>Teleostei</taxon>
        <taxon>Neoteleostei</taxon>
        <taxon>Acanthomorphata</taxon>
        <taxon>Gobiaria</taxon>
        <taxon>Gobiiformes</taxon>
        <taxon>Gobioidei</taxon>
        <taxon>Gobiidae</taxon>
        <taxon>Gobiinae</taxon>
        <taxon>Knipowitschia</taxon>
    </lineage>
</organism>
<evidence type="ECO:0000256" key="1">
    <source>
        <dbReference type="SAM" id="MobiDB-lite"/>
    </source>
</evidence>
<accession>A0AAV2ISE6</accession>
<reference evidence="2 3" key="1">
    <citation type="submission" date="2024-04" db="EMBL/GenBank/DDBJ databases">
        <authorList>
            <person name="Waldvogel A.-M."/>
            <person name="Schoenle A."/>
        </authorList>
    </citation>
    <scope>NUCLEOTIDE SEQUENCE [LARGE SCALE GENOMIC DNA]</scope>
</reference>
<name>A0AAV2ISE6_KNICA</name>
<feature type="region of interest" description="Disordered" evidence="1">
    <location>
        <begin position="45"/>
        <end position="72"/>
    </location>
</feature>
<sequence>MVVAVPLLNVRESHGLHLSPVWLSSWGTFISPALAPPLYAKQVSGRTRRTAAVPHKGGDRGQDGGGGGGGTLRRKELELSVCLSLVFQQEALVFSPRHLSPSRRSR</sequence>
<keyword evidence="3" id="KW-1185">Reference proteome</keyword>
<evidence type="ECO:0000313" key="2">
    <source>
        <dbReference type="EMBL" id="CAL1567513.1"/>
    </source>
</evidence>
<dbReference type="Proteomes" id="UP001497482">
    <property type="component" value="Chromosome 1"/>
</dbReference>